<protein>
    <submittedName>
        <fullName evidence="1">Uncharacterized protein</fullName>
    </submittedName>
</protein>
<name>A0A517U0A5_9BACT</name>
<reference evidence="1 2" key="1">
    <citation type="submission" date="2019-02" db="EMBL/GenBank/DDBJ databases">
        <title>Deep-cultivation of Planctomycetes and their phenomic and genomic characterization uncovers novel biology.</title>
        <authorList>
            <person name="Wiegand S."/>
            <person name="Jogler M."/>
            <person name="Boedeker C."/>
            <person name="Pinto D."/>
            <person name="Vollmers J."/>
            <person name="Rivas-Marin E."/>
            <person name="Kohn T."/>
            <person name="Peeters S.H."/>
            <person name="Heuer A."/>
            <person name="Rast P."/>
            <person name="Oberbeckmann S."/>
            <person name="Bunk B."/>
            <person name="Jeske O."/>
            <person name="Meyerdierks A."/>
            <person name="Storesund J.E."/>
            <person name="Kallscheuer N."/>
            <person name="Luecker S."/>
            <person name="Lage O.M."/>
            <person name="Pohl T."/>
            <person name="Merkel B.J."/>
            <person name="Hornburger P."/>
            <person name="Mueller R.-W."/>
            <person name="Bruemmer F."/>
            <person name="Labrenz M."/>
            <person name="Spormann A.M."/>
            <person name="Op den Camp H."/>
            <person name="Overmann J."/>
            <person name="Amann R."/>
            <person name="Jetten M.S.M."/>
            <person name="Mascher T."/>
            <person name="Medema M.H."/>
            <person name="Devos D.P."/>
            <person name="Kaster A.-K."/>
            <person name="Ovreas L."/>
            <person name="Rohde M."/>
            <person name="Galperin M.Y."/>
            <person name="Jogler C."/>
        </authorList>
    </citation>
    <scope>NUCLEOTIDE SEQUENCE [LARGE SCALE GENOMIC DNA]</scope>
    <source>
        <strain evidence="1 2">I41</strain>
    </source>
</reference>
<gene>
    <name evidence="1" type="ORF">I41_32620</name>
</gene>
<organism evidence="1 2">
    <name type="scientific">Lacipirellula limnantheis</name>
    <dbReference type="NCBI Taxonomy" id="2528024"/>
    <lineage>
        <taxon>Bacteria</taxon>
        <taxon>Pseudomonadati</taxon>
        <taxon>Planctomycetota</taxon>
        <taxon>Planctomycetia</taxon>
        <taxon>Pirellulales</taxon>
        <taxon>Lacipirellulaceae</taxon>
        <taxon>Lacipirellula</taxon>
    </lineage>
</organism>
<evidence type="ECO:0000313" key="2">
    <source>
        <dbReference type="Proteomes" id="UP000317909"/>
    </source>
</evidence>
<accession>A0A517U0A5</accession>
<dbReference type="EMBL" id="CP036339">
    <property type="protein sequence ID" value="QDT74068.1"/>
    <property type="molecule type" value="Genomic_DNA"/>
</dbReference>
<dbReference type="AlphaFoldDB" id="A0A517U0A5"/>
<keyword evidence="2" id="KW-1185">Reference proteome</keyword>
<proteinExistence type="predicted"/>
<dbReference type="KEGG" id="llh:I41_32620"/>
<sequence>MCGRAARVFCAAVRVVGMDDKPPQETPRVHYYPFSYPEPIPCSEEKRREYEEIGERIVEQLKRQRGRRSRWRPRES</sequence>
<dbReference type="Proteomes" id="UP000317909">
    <property type="component" value="Chromosome"/>
</dbReference>
<evidence type="ECO:0000313" key="1">
    <source>
        <dbReference type="EMBL" id="QDT74068.1"/>
    </source>
</evidence>